<proteinExistence type="predicted"/>
<dbReference type="PaxDb" id="29760-VIT_15s0048g00130.t01"/>
<evidence type="ECO:0000313" key="1">
    <source>
        <dbReference type="EMBL" id="CCB61428.1"/>
    </source>
</evidence>
<gene>
    <name evidence="1" type="ordered locus">VIT_15s0048g00130</name>
</gene>
<dbReference type="HOGENOM" id="CLU_3336585_0_0_1"/>
<organism evidence="1 2">
    <name type="scientific">Vitis vinifera</name>
    <name type="common">Grape</name>
    <dbReference type="NCBI Taxonomy" id="29760"/>
    <lineage>
        <taxon>Eukaryota</taxon>
        <taxon>Viridiplantae</taxon>
        <taxon>Streptophyta</taxon>
        <taxon>Embryophyta</taxon>
        <taxon>Tracheophyta</taxon>
        <taxon>Spermatophyta</taxon>
        <taxon>Magnoliopsida</taxon>
        <taxon>eudicotyledons</taxon>
        <taxon>Gunneridae</taxon>
        <taxon>Pentapetalae</taxon>
        <taxon>rosids</taxon>
        <taxon>Vitales</taxon>
        <taxon>Vitaceae</taxon>
        <taxon>Viteae</taxon>
        <taxon>Vitis</taxon>
    </lineage>
</organism>
<dbReference type="Proteomes" id="UP000009183">
    <property type="component" value="Chromosome 15"/>
</dbReference>
<name>F6I3B0_VITVI</name>
<reference evidence="2" key="1">
    <citation type="journal article" date="2007" name="Nature">
        <title>The grapevine genome sequence suggests ancestral hexaploidization in major angiosperm phyla.</title>
        <authorList>
            <consortium name="The French-Italian Public Consortium for Grapevine Genome Characterization."/>
            <person name="Jaillon O."/>
            <person name="Aury J.-M."/>
            <person name="Noel B."/>
            <person name="Policriti A."/>
            <person name="Clepet C."/>
            <person name="Casagrande A."/>
            <person name="Choisne N."/>
            <person name="Aubourg S."/>
            <person name="Vitulo N."/>
            <person name="Jubin C."/>
            <person name="Vezzi A."/>
            <person name="Legeai F."/>
            <person name="Hugueney P."/>
            <person name="Dasilva C."/>
            <person name="Horner D."/>
            <person name="Mica E."/>
            <person name="Jublot D."/>
            <person name="Poulain J."/>
            <person name="Bruyere C."/>
            <person name="Billault A."/>
            <person name="Segurens B."/>
            <person name="Gouyvenoux M."/>
            <person name="Ugarte E."/>
            <person name="Cattonaro F."/>
            <person name="Anthouard V."/>
            <person name="Vico V."/>
            <person name="Del Fabbro C."/>
            <person name="Alaux M."/>
            <person name="Di Gaspero G."/>
            <person name="Dumas V."/>
            <person name="Felice N."/>
            <person name="Paillard S."/>
            <person name="Juman I."/>
            <person name="Moroldo M."/>
            <person name="Scalabrin S."/>
            <person name="Canaguier A."/>
            <person name="Le Clainche I."/>
            <person name="Malacrida G."/>
            <person name="Durand E."/>
            <person name="Pesole G."/>
            <person name="Laucou V."/>
            <person name="Chatelet P."/>
            <person name="Merdinoglu D."/>
            <person name="Delledonne M."/>
            <person name="Pezzotti M."/>
            <person name="Lecharny A."/>
            <person name="Scarpelli C."/>
            <person name="Artiguenave F."/>
            <person name="Pe M.E."/>
            <person name="Valle G."/>
            <person name="Morgante M."/>
            <person name="Caboche M."/>
            <person name="Adam-Blondon A.-F."/>
            <person name="Weissenbach J."/>
            <person name="Quetier F."/>
            <person name="Wincker P."/>
        </authorList>
    </citation>
    <scope>NUCLEOTIDE SEQUENCE [LARGE SCALE GENOMIC DNA]</scope>
    <source>
        <strain evidence="2">cv. Pinot noir / PN40024</strain>
    </source>
</reference>
<evidence type="ECO:0000313" key="2">
    <source>
        <dbReference type="Proteomes" id="UP000009183"/>
    </source>
</evidence>
<keyword evidence="2" id="KW-1185">Reference proteome</keyword>
<sequence length="38" mass="4121">MPVDHVEKKLSQMILDTKFAGYGCHCKGHEGNTGSSLT</sequence>
<dbReference type="EMBL" id="FN596739">
    <property type="protein sequence ID" value="CCB61428.1"/>
    <property type="molecule type" value="Genomic_DNA"/>
</dbReference>
<dbReference type="InParanoid" id="F6I3B0"/>
<protein>
    <submittedName>
        <fullName evidence="1">Uncharacterized protein</fullName>
    </submittedName>
</protein>
<accession>F6I3B0</accession>
<dbReference type="AlphaFoldDB" id="F6I3B0"/>